<evidence type="ECO:0000256" key="1">
    <source>
        <dbReference type="SAM" id="MobiDB-lite"/>
    </source>
</evidence>
<dbReference type="PANTHER" id="PTHR11439">
    <property type="entry name" value="GAG-POL-RELATED RETROTRANSPOSON"/>
    <property type="match status" value="1"/>
</dbReference>
<accession>A0AAV2G9P1</accession>
<organism evidence="2 3">
    <name type="scientific">Linum trigynum</name>
    <dbReference type="NCBI Taxonomy" id="586398"/>
    <lineage>
        <taxon>Eukaryota</taxon>
        <taxon>Viridiplantae</taxon>
        <taxon>Streptophyta</taxon>
        <taxon>Embryophyta</taxon>
        <taxon>Tracheophyta</taxon>
        <taxon>Spermatophyta</taxon>
        <taxon>Magnoliopsida</taxon>
        <taxon>eudicotyledons</taxon>
        <taxon>Gunneridae</taxon>
        <taxon>Pentapetalae</taxon>
        <taxon>rosids</taxon>
        <taxon>fabids</taxon>
        <taxon>Malpighiales</taxon>
        <taxon>Linaceae</taxon>
        <taxon>Linum</taxon>
    </lineage>
</organism>
<dbReference type="EMBL" id="OZ034821">
    <property type="protein sequence ID" value="CAL1407400.1"/>
    <property type="molecule type" value="Genomic_DNA"/>
</dbReference>
<dbReference type="InterPro" id="IPR043502">
    <property type="entry name" value="DNA/RNA_pol_sf"/>
</dbReference>
<keyword evidence="3" id="KW-1185">Reference proteome</keyword>
<evidence type="ECO:0000313" key="3">
    <source>
        <dbReference type="Proteomes" id="UP001497516"/>
    </source>
</evidence>
<sequence>MEIALSSAGIHMNQRKYALELHEDQGMLASKPANSPLEPGLQLSNTAGDPLPKDEATSYRTLVGCLQYLCNTHLDLLFAVNYLAQFVISPRTPHRQVIQRVLRYIKAAPAEGLLFSAKSSMDLHAYADSDWAGCLDTRRSTSGYFVFLGRSLISWAAQKQQVVSRSSAEAEYRALAETTCELQWLSSLLTELHQTIKLPLQVHCDSKSAIHMASNPVQHKRTKHIELDCHLVRDQAQRGFLNVIYIPTAQQLADPFTKAVGVSTFQDLITKLAIHSIHGQLAAGGGGVLRETVTFPYR</sequence>
<gene>
    <name evidence="2" type="ORF">LTRI10_LOCUS47068</name>
</gene>
<protein>
    <submittedName>
        <fullName evidence="2">Uncharacterized protein</fullName>
    </submittedName>
</protein>
<evidence type="ECO:0000313" key="2">
    <source>
        <dbReference type="EMBL" id="CAL1407400.1"/>
    </source>
</evidence>
<dbReference type="AlphaFoldDB" id="A0AAV2G9P1"/>
<feature type="region of interest" description="Disordered" evidence="1">
    <location>
        <begin position="29"/>
        <end position="49"/>
    </location>
</feature>
<dbReference type="CDD" id="cd09272">
    <property type="entry name" value="RNase_HI_RT_Ty1"/>
    <property type="match status" value="1"/>
</dbReference>
<proteinExistence type="predicted"/>
<dbReference type="Proteomes" id="UP001497516">
    <property type="component" value="Chromosome 8"/>
</dbReference>
<dbReference type="PANTHER" id="PTHR11439:SF463">
    <property type="entry name" value="REVERSE TRANSCRIPTASE TY1_COPIA-TYPE DOMAIN-CONTAINING PROTEIN"/>
    <property type="match status" value="1"/>
</dbReference>
<reference evidence="2 3" key="1">
    <citation type="submission" date="2024-04" db="EMBL/GenBank/DDBJ databases">
        <authorList>
            <person name="Fracassetti M."/>
        </authorList>
    </citation>
    <scope>NUCLEOTIDE SEQUENCE [LARGE SCALE GENOMIC DNA]</scope>
</reference>
<dbReference type="SUPFAM" id="SSF56672">
    <property type="entry name" value="DNA/RNA polymerases"/>
    <property type="match status" value="1"/>
</dbReference>
<name>A0AAV2G9P1_9ROSI</name>